<dbReference type="Proteomes" id="UP000613160">
    <property type="component" value="Unassembled WGS sequence"/>
</dbReference>
<organism evidence="1 2">
    <name type="scientific">Aureimonas glaciei</name>
    <dbReference type="NCBI Taxonomy" id="1776957"/>
    <lineage>
        <taxon>Bacteria</taxon>
        <taxon>Pseudomonadati</taxon>
        <taxon>Pseudomonadota</taxon>
        <taxon>Alphaproteobacteria</taxon>
        <taxon>Hyphomicrobiales</taxon>
        <taxon>Aurantimonadaceae</taxon>
        <taxon>Aureimonas</taxon>
    </lineage>
</organism>
<evidence type="ECO:0000313" key="1">
    <source>
        <dbReference type="EMBL" id="GGD36456.1"/>
    </source>
</evidence>
<accession>A0A917DGX7</accession>
<name>A0A917DGX7_9HYPH</name>
<reference evidence="1" key="2">
    <citation type="submission" date="2020-09" db="EMBL/GenBank/DDBJ databases">
        <authorList>
            <person name="Sun Q."/>
            <person name="Zhou Y."/>
        </authorList>
    </citation>
    <scope>NUCLEOTIDE SEQUENCE</scope>
    <source>
        <strain evidence="1">CGMCC 1.15493</strain>
    </source>
</reference>
<protein>
    <submittedName>
        <fullName evidence="1">Uncharacterized protein</fullName>
    </submittedName>
</protein>
<sequence>MLMIDLVLSVCLLADPTSCEEQRLSYESRGTLAQCMMLSTPYVADWAGNHPKWKVVGWKCEWPEDRKKSI</sequence>
<gene>
    <name evidence="1" type="ORF">GCM10011335_44320</name>
</gene>
<dbReference type="AlphaFoldDB" id="A0A917DGX7"/>
<evidence type="ECO:0000313" key="2">
    <source>
        <dbReference type="Proteomes" id="UP000613160"/>
    </source>
</evidence>
<reference evidence="1" key="1">
    <citation type="journal article" date="2014" name="Int. J. Syst. Evol. Microbiol.">
        <title>Complete genome sequence of Corynebacterium casei LMG S-19264T (=DSM 44701T), isolated from a smear-ripened cheese.</title>
        <authorList>
            <consortium name="US DOE Joint Genome Institute (JGI-PGF)"/>
            <person name="Walter F."/>
            <person name="Albersmeier A."/>
            <person name="Kalinowski J."/>
            <person name="Ruckert C."/>
        </authorList>
    </citation>
    <scope>NUCLEOTIDE SEQUENCE</scope>
    <source>
        <strain evidence="1">CGMCC 1.15493</strain>
    </source>
</reference>
<dbReference type="EMBL" id="BMJJ01000013">
    <property type="protein sequence ID" value="GGD36456.1"/>
    <property type="molecule type" value="Genomic_DNA"/>
</dbReference>
<comment type="caution">
    <text evidence="1">The sequence shown here is derived from an EMBL/GenBank/DDBJ whole genome shotgun (WGS) entry which is preliminary data.</text>
</comment>
<keyword evidence="2" id="KW-1185">Reference proteome</keyword>
<proteinExistence type="predicted"/>